<name>A0A8X6QMB8_NEPPI</name>
<dbReference type="EMBL" id="BMAW01083248">
    <property type="protein sequence ID" value="GFU32820.1"/>
    <property type="molecule type" value="Genomic_DNA"/>
</dbReference>
<proteinExistence type="predicted"/>
<comment type="caution">
    <text evidence="1">The sequence shown here is derived from an EMBL/GenBank/DDBJ whole genome shotgun (WGS) entry which is preliminary data.</text>
</comment>
<evidence type="ECO:0000313" key="2">
    <source>
        <dbReference type="Proteomes" id="UP000887013"/>
    </source>
</evidence>
<dbReference type="AlphaFoldDB" id="A0A8X6QMB8"/>
<sequence>MSLQQNRFSTGLSEAGRGVYQCNLRSAFVLRPRGLLSAATSQELIVHVGSPYKRGYHFPTVVYPNENARSLHEPVTMDMLPVV</sequence>
<reference evidence="1" key="1">
    <citation type="submission" date="2020-08" db="EMBL/GenBank/DDBJ databases">
        <title>Multicomponent nature underlies the extraordinary mechanical properties of spider dragline silk.</title>
        <authorList>
            <person name="Kono N."/>
            <person name="Nakamura H."/>
            <person name="Mori M."/>
            <person name="Yoshida Y."/>
            <person name="Ohtoshi R."/>
            <person name="Malay A.D."/>
            <person name="Moran D.A.P."/>
            <person name="Tomita M."/>
            <person name="Numata K."/>
            <person name="Arakawa K."/>
        </authorList>
    </citation>
    <scope>NUCLEOTIDE SEQUENCE</scope>
</reference>
<evidence type="ECO:0000313" key="1">
    <source>
        <dbReference type="EMBL" id="GFU32820.1"/>
    </source>
</evidence>
<accession>A0A8X6QMB8</accession>
<protein>
    <submittedName>
        <fullName evidence="1">Uncharacterized protein</fullName>
    </submittedName>
</protein>
<dbReference type="Proteomes" id="UP000887013">
    <property type="component" value="Unassembled WGS sequence"/>
</dbReference>
<gene>
    <name evidence="1" type="ORF">NPIL_317821</name>
</gene>
<keyword evidence="2" id="KW-1185">Reference proteome</keyword>
<organism evidence="1 2">
    <name type="scientific">Nephila pilipes</name>
    <name type="common">Giant wood spider</name>
    <name type="synonym">Nephila maculata</name>
    <dbReference type="NCBI Taxonomy" id="299642"/>
    <lineage>
        <taxon>Eukaryota</taxon>
        <taxon>Metazoa</taxon>
        <taxon>Ecdysozoa</taxon>
        <taxon>Arthropoda</taxon>
        <taxon>Chelicerata</taxon>
        <taxon>Arachnida</taxon>
        <taxon>Araneae</taxon>
        <taxon>Araneomorphae</taxon>
        <taxon>Entelegynae</taxon>
        <taxon>Araneoidea</taxon>
        <taxon>Nephilidae</taxon>
        <taxon>Nephila</taxon>
    </lineage>
</organism>